<protein>
    <recommendedName>
        <fullName evidence="3">CCHC-type domain-containing protein</fullName>
    </recommendedName>
</protein>
<dbReference type="InterPro" id="IPR001878">
    <property type="entry name" value="Znf_CCHC"/>
</dbReference>
<keyword evidence="1" id="KW-0862">Zinc</keyword>
<name>A0ABQ9ENF2_TEGGR</name>
<dbReference type="SUPFAM" id="SSF57756">
    <property type="entry name" value="Retrovirus zinc finger-like domains"/>
    <property type="match status" value="1"/>
</dbReference>
<dbReference type="EMBL" id="JARBDR010000797">
    <property type="protein sequence ID" value="KAJ8306784.1"/>
    <property type="molecule type" value="Genomic_DNA"/>
</dbReference>
<feature type="compositionally biased region" description="Basic and acidic residues" evidence="2">
    <location>
        <begin position="189"/>
        <end position="201"/>
    </location>
</feature>
<feature type="compositionally biased region" description="Polar residues" evidence="2">
    <location>
        <begin position="254"/>
        <end position="268"/>
    </location>
</feature>
<feature type="domain" description="CCHC-type" evidence="3">
    <location>
        <begin position="236"/>
        <end position="250"/>
    </location>
</feature>
<proteinExistence type="predicted"/>
<evidence type="ECO:0000259" key="3">
    <source>
        <dbReference type="PROSITE" id="PS50158"/>
    </source>
</evidence>
<feature type="region of interest" description="Disordered" evidence="2">
    <location>
        <begin position="183"/>
        <end position="225"/>
    </location>
</feature>
<feature type="non-terminal residue" evidence="4">
    <location>
        <position position="1"/>
    </location>
</feature>
<evidence type="ECO:0000313" key="4">
    <source>
        <dbReference type="EMBL" id="KAJ8306784.1"/>
    </source>
</evidence>
<feature type="region of interest" description="Disordered" evidence="2">
    <location>
        <begin position="247"/>
        <end position="268"/>
    </location>
</feature>
<reference evidence="4 5" key="1">
    <citation type="submission" date="2022-12" db="EMBL/GenBank/DDBJ databases">
        <title>Chromosome-level genome of Tegillarca granosa.</title>
        <authorList>
            <person name="Kim J."/>
        </authorList>
    </citation>
    <scope>NUCLEOTIDE SEQUENCE [LARGE SCALE GENOMIC DNA]</scope>
    <source>
        <strain evidence="4">Teg-2019</strain>
        <tissue evidence="4">Adductor muscle</tissue>
    </source>
</reference>
<gene>
    <name evidence="4" type="ORF">KUTeg_015664</name>
</gene>
<keyword evidence="1" id="KW-0863">Zinc-finger</keyword>
<comment type="caution">
    <text evidence="4">The sequence shown here is derived from an EMBL/GenBank/DDBJ whole genome shotgun (WGS) entry which is preliminary data.</text>
</comment>
<accession>A0ABQ9ENF2</accession>
<organism evidence="4 5">
    <name type="scientific">Tegillarca granosa</name>
    <name type="common">Malaysian cockle</name>
    <name type="synonym">Anadara granosa</name>
    <dbReference type="NCBI Taxonomy" id="220873"/>
    <lineage>
        <taxon>Eukaryota</taxon>
        <taxon>Metazoa</taxon>
        <taxon>Spiralia</taxon>
        <taxon>Lophotrochozoa</taxon>
        <taxon>Mollusca</taxon>
        <taxon>Bivalvia</taxon>
        <taxon>Autobranchia</taxon>
        <taxon>Pteriomorphia</taxon>
        <taxon>Arcoida</taxon>
        <taxon>Arcoidea</taxon>
        <taxon>Arcidae</taxon>
        <taxon>Tegillarca</taxon>
    </lineage>
</organism>
<keyword evidence="5" id="KW-1185">Reference proteome</keyword>
<dbReference type="Gene3D" id="4.10.60.10">
    <property type="entry name" value="Zinc finger, CCHC-type"/>
    <property type="match status" value="1"/>
</dbReference>
<dbReference type="InterPro" id="IPR036875">
    <property type="entry name" value="Znf_CCHC_sf"/>
</dbReference>
<dbReference type="Proteomes" id="UP001217089">
    <property type="component" value="Unassembled WGS sequence"/>
</dbReference>
<evidence type="ECO:0000256" key="1">
    <source>
        <dbReference type="PROSITE-ProRule" id="PRU00047"/>
    </source>
</evidence>
<dbReference type="PROSITE" id="PS50158">
    <property type="entry name" value="ZF_CCHC"/>
    <property type="match status" value="1"/>
</dbReference>
<evidence type="ECO:0000313" key="5">
    <source>
        <dbReference type="Proteomes" id="UP001217089"/>
    </source>
</evidence>
<keyword evidence="1" id="KW-0479">Metal-binding</keyword>
<sequence length="268" mass="31147">IRKTGDTLTVEVLVDIVDTEKKIRPSIGLEVNLQVVVERNAQVNIEISHVENYIISAFDEFKSYLDNKLVYFKRELAEESYDKTENALKKLKTENSNFKFAGNKIQFDFNEEILNQISKIKRASKSNDKDEILKFVKNLIKEINVLNKSPAEWDTVKEYLSDELASDTDDEKKIRSAEFRAMRKRRQNKRDIRKDKSREVVSRQPSATAPNPEHLSDSNFRSFRSNRSIPNPTDYCFACSRQGHWKKNCPYANQGPQTRTDSTSTQRN</sequence>
<evidence type="ECO:0000256" key="2">
    <source>
        <dbReference type="SAM" id="MobiDB-lite"/>
    </source>
</evidence>